<evidence type="ECO:0000313" key="4">
    <source>
        <dbReference type="EMBL" id="GBM20348.1"/>
    </source>
</evidence>
<dbReference type="InterPro" id="IPR013320">
    <property type="entry name" value="ConA-like_dom_sf"/>
</dbReference>
<feature type="domain" description="B30.2/SPRY" evidence="3">
    <location>
        <begin position="24"/>
        <end position="213"/>
    </location>
</feature>
<keyword evidence="1" id="KW-0833">Ubl conjugation pathway</keyword>
<dbReference type="EMBL" id="BGPR01000440">
    <property type="protein sequence ID" value="GBM20348.1"/>
    <property type="molecule type" value="Genomic_DNA"/>
</dbReference>
<dbReference type="PANTHER" id="PTHR12245:SF5">
    <property type="entry name" value="SPRY DOMAIN-CONTAINING SOCS BOX PROTEIN 3"/>
    <property type="match status" value="1"/>
</dbReference>
<sequence>MFRSLIQETSAPNLGRHRSLIEALFGVKNDHSSETFDTDEDVEWTWDNAPETDFVVLLNNNRDVKFHRNISSGTAVVRGTQPMSNDQYFWEVKMISPVYGTDMMVGVGTSEADMSQVHDKFISLLGNDNKTWGLSYTGLFHHNGEARDYGTRFGQGSVIGVHLDMWNGTLSFYKNKKHLGIASRGLKGKTLYAMASSTAACSSMRILRSCSFQSSLQYLCCNKLREIIPDEKDVLKEILLPPGLHTFLENNLGWLLSSRYTETVVHQCMPSPKRRGHWAFGLDSVSEMWLDDSEDSAPSGSSPSINRGETNVVLVGNRPFVLCTCTGIRNSSSSSTASTESSASAVNADSNCSCASNEKSPRQVTPHESGSRSSLDESRRTETEQDQSIEMDDVLEESGNPVESEAKRRRCSYNYAMGLSDPDSE</sequence>
<feature type="compositionally biased region" description="Basic and acidic residues" evidence="2">
    <location>
        <begin position="374"/>
        <end position="383"/>
    </location>
</feature>
<dbReference type="OrthoDB" id="5951542at2759"/>
<feature type="compositionally biased region" description="Polar residues" evidence="2">
    <location>
        <begin position="348"/>
        <end position="373"/>
    </location>
</feature>
<feature type="region of interest" description="Disordered" evidence="2">
    <location>
        <begin position="348"/>
        <end position="425"/>
    </location>
</feature>
<dbReference type="InterPro" id="IPR043136">
    <property type="entry name" value="B30.2/SPRY_sf"/>
</dbReference>
<accession>A0A4Y2DX03</accession>
<proteinExistence type="predicted"/>
<dbReference type="InterPro" id="IPR001870">
    <property type="entry name" value="B30.2/SPRY"/>
</dbReference>
<protein>
    <submittedName>
        <fullName evidence="4">SPRY domain-containing SOCS box protein 3</fullName>
    </submittedName>
</protein>
<dbReference type="SUPFAM" id="SSF49899">
    <property type="entry name" value="Concanavalin A-like lectins/glucanases"/>
    <property type="match status" value="1"/>
</dbReference>
<dbReference type="CDD" id="cd12876">
    <property type="entry name" value="SPRY_SOCS3"/>
    <property type="match status" value="1"/>
</dbReference>
<dbReference type="InterPro" id="IPR050672">
    <property type="entry name" value="FBXO45-Fsn/SPSB_families"/>
</dbReference>
<name>A0A4Y2DX03_ARAVE</name>
<comment type="caution">
    <text evidence="4">The sequence shown here is derived from an EMBL/GenBank/DDBJ whole genome shotgun (WGS) entry which is preliminary data.</text>
</comment>
<dbReference type="GO" id="GO:0019005">
    <property type="term" value="C:SCF ubiquitin ligase complex"/>
    <property type="evidence" value="ECO:0007669"/>
    <property type="project" value="TreeGrafter"/>
</dbReference>
<dbReference type="InterPro" id="IPR003877">
    <property type="entry name" value="SPRY_dom"/>
</dbReference>
<dbReference type="InterPro" id="IPR035754">
    <property type="entry name" value="SPRY_SPSB3"/>
</dbReference>
<reference evidence="4 5" key="1">
    <citation type="journal article" date="2019" name="Sci. Rep.">
        <title>Orb-weaving spider Araneus ventricosus genome elucidates the spidroin gene catalogue.</title>
        <authorList>
            <person name="Kono N."/>
            <person name="Nakamura H."/>
            <person name="Ohtoshi R."/>
            <person name="Moran D.A.P."/>
            <person name="Shinohara A."/>
            <person name="Yoshida Y."/>
            <person name="Fujiwara M."/>
            <person name="Mori M."/>
            <person name="Tomita M."/>
            <person name="Arakawa K."/>
        </authorList>
    </citation>
    <scope>NUCLEOTIDE SEQUENCE [LARGE SCALE GENOMIC DNA]</scope>
</reference>
<keyword evidence="5" id="KW-1185">Reference proteome</keyword>
<dbReference type="PROSITE" id="PS50188">
    <property type="entry name" value="B302_SPRY"/>
    <property type="match status" value="1"/>
</dbReference>
<dbReference type="Pfam" id="PF00622">
    <property type="entry name" value="SPRY"/>
    <property type="match status" value="1"/>
</dbReference>
<evidence type="ECO:0000256" key="2">
    <source>
        <dbReference type="SAM" id="MobiDB-lite"/>
    </source>
</evidence>
<dbReference type="AlphaFoldDB" id="A0A4Y2DX03"/>
<dbReference type="Gene3D" id="2.60.120.920">
    <property type="match status" value="1"/>
</dbReference>
<gene>
    <name evidence="4" type="primary">Spsb3</name>
    <name evidence="4" type="ORF">AVEN_195897_1</name>
</gene>
<feature type="compositionally biased region" description="Acidic residues" evidence="2">
    <location>
        <begin position="384"/>
        <end position="396"/>
    </location>
</feature>
<dbReference type="GO" id="GO:0043161">
    <property type="term" value="P:proteasome-mediated ubiquitin-dependent protein catabolic process"/>
    <property type="evidence" value="ECO:0007669"/>
    <property type="project" value="TreeGrafter"/>
</dbReference>
<organism evidence="4 5">
    <name type="scientific">Araneus ventricosus</name>
    <name type="common">Orbweaver spider</name>
    <name type="synonym">Epeira ventricosa</name>
    <dbReference type="NCBI Taxonomy" id="182803"/>
    <lineage>
        <taxon>Eukaryota</taxon>
        <taxon>Metazoa</taxon>
        <taxon>Ecdysozoa</taxon>
        <taxon>Arthropoda</taxon>
        <taxon>Chelicerata</taxon>
        <taxon>Arachnida</taxon>
        <taxon>Araneae</taxon>
        <taxon>Araneomorphae</taxon>
        <taxon>Entelegynae</taxon>
        <taxon>Araneoidea</taxon>
        <taxon>Araneidae</taxon>
        <taxon>Araneus</taxon>
    </lineage>
</organism>
<evidence type="ECO:0000313" key="5">
    <source>
        <dbReference type="Proteomes" id="UP000499080"/>
    </source>
</evidence>
<dbReference type="PANTHER" id="PTHR12245">
    <property type="entry name" value="SPRY DOMAIN CONTAINING SOCS BOX PROTEIN"/>
    <property type="match status" value="1"/>
</dbReference>
<evidence type="ECO:0000256" key="1">
    <source>
        <dbReference type="ARBA" id="ARBA00022786"/>
    </source>
</evidence>
<dbReference type="SMART" id="SM00449">
    <property type="entry name" value="SPRY"/>
    <property type="match status" value="1"/>
</dbReference>
<evidence type="ECO:0000259" key="3">
    <source>
        <dbReference type="PROSITE" id="PS50188"/>
    </source>
</evidence>
<dbReference type="Proteomes" id="UP000499080">
    <property type="component" value="Unassembled WGS sequence"/>
</dbReference>